<feature type="topological domain" description="Cytoplasmic" evidence="14">
    <location>
        <begin position="163"/>
        <end position="174"/>
    </location>
</feature>
<dbReference type="SUPFAM" id="SSF158442">
    <property type="entry name" value="DsbB-like"/>
    <property type="match status" value="1"/>
</dbReference>
<dbReference type="Gene3D" id="1.20.1550.10">
    <property type="entry name" value="DsbB-like"/>
    <property type="match status" value="1"/>
</dbReference>
<evidence type="ECO:0000256" key="5">
    <source>
        <dbReference type="ARBA" id="ARBA00022519"/>
    </source>
</evidence>
<comment type="subcellular location">
    <subcellularLocation>
        <location evidence="1">Cell inner membrane</location>
        <topology evidence="1">Multi-pass membrane protein</topology>
    </subcellularLocation>
    <subcellularLocation>
        <location evidence="14">Cell membrane</location>
        <topology evidence="14">Multi-pass membrane protein</topology>
    </subcellularLocation>
</comment>
<dbReference type="GO" id="GO:0015035">
    <property type="term" value="F:protein-disulfide reductase activity"/>
    <property type="evidence" value="ECO:0007669"/>
    <property type="project" value="UniProtKB-UniRule"/>
</dbReference>
<feature type="disulfide bond" description="Redox-active" evidence="14">
    <location>
        <begin position="36"/>
        <end position="39"/>
    </location>
</feature>
<keyword evidence="13 14" id="KW-0676">Redox-active center</keyword>
<dbReference type="PANTHER" id="PTHR36570">
    <property type="entry name" value="DISULFIDE BOND FORMATION PROTEIN B"/>
    <property type="match status" value="1"/>
</dbReference>
<comment type="function">
    <text evidence="14">Required for disulfide bond formation in some periplasmic proteins. Acts by oxidizing the DsbA protein.</text>
</comment>
<keyword evidence="9 14" id="KW-0560">Oxidoreductase</keyword>
<dbReference type="InterPro" id="IPR022920">
    <property type="entry name" value="Disulphide_bond_form_DsbB"/>
</dbReference>
<protein>
    <recommendedName>
        <fullName evidence="14">Disulfide bond formation protein B</fullName>
    </recommendedName>
    <alternativeName>
        <fullName evidence="14">Disulfide oxidoreductase</fullName>
    </alternativeName>
</protein>
<dbReference type="InterPro" id="IPR003752">
    <property type="entry name" value="DiS_bond_form_DsbB/BdbC"/>
</dbReference>
<dbReference type="InterPro" id="IPR023380">
    <property type="entry name" value="DsbB-like_sf"/>
</dbReference>
<evidence type="ECO:0000256" key="7">
    <source>
        <dbReference type="ARBA" id="ARBA00022982"/>
    </source>
</evidence>
<keyword evidence="12 14" id="KW-0143">Chaperone</keyword>
<evidence type="ECO:0000256" key="9">
    <source>
        <dbReference type="ARBA" id="ARBA00023002"/>
    </source>
</evidence>
<keyword evidence="4 14" id="KW-1003">Cell membrane</keyword>
<dbReference type="Proteomes" id="UP000314285">
    <property type="component" value="Unassembled WGS sequence"/>
</dbReference>
<feature type="transmembrane region" description="Helical" evidence="15">
    <location>
        <begin position="7"/>
        <end position="28"/>
    </location>
</feature>
<reference evidence="16 17" key="1">
    <citation type="submission" date="2019-06" db="EMBL/GenBank/DDBJ databases">
        <title>Genome of Acinetobacter radioresistens APH1, a phenol degrading strain.</title>
        <authorList>
            <person name="Liu Y."/>
        </authorList>
    </citation>
    <scope>NUCLEOTIDE SEQUENCE [LARGE SCALE GENOMIC DNA]</scope>
    <source>
        <strain evidence="16 17">APH1</strain>
    </source>
</reference>
<dbReference type="Pfam" id="PF02600">
    <property type="entry name" value="DsbB"/>
    <property type="match status" value="1"/>
</dbReference>
<evidence type="ECO:0000256" key="2">
    <source>
        <dbReference type="ARBA" id="ARBA00008823"/>
    </source>
</evidence>
<keyword evidence="6 14" id="KW-0812">Transmembrane</keyword>
<dbReference type="RefSeq" id="WP_005024008.1">
    <property type="nucleotide sequence ID" value="NZ_BKVS01000023.1"/>
</dbReference>
<evidence type="ECO:0000256" key="1">
    <source>
        <dbReference type="ARBA" id="ARBA00004429"/>
    </source>
</evidence>
<dbReference type="AlphaFoldDB" id="A0A8H2K0J6"/>
<dbReference type="HAMAP" id="MF_00286">
    <property type="entry name" value="DsbB"/>
    <property type="match status" value="1"/>
</dbReference>
<keyword evidence="3 14" id="KW-0813">Transport</keyword>
<evidence type="ECO:0000256" key="13">
    <source>
        <dbReference type="ARBA" id="ARBA00023284"/>
    </source>
</evidence>
<evidence type="ECO:0000256" key="10">
    <source>
        <dbReference type="ARBA" id="ARBA00023136"/>
    </source>
</evidence>
<comment type="similarity">
    <text evidence="2 14">Belongs to the DsbB family.</text>
</comment>
<feature type="topological domain" description="Cytoplasmic" evidence="14">
    <location>
        <begin position="1"/>
        <end position="9"/>
    </location>
</feature>
<dbReference type="GO" id="GO:0006457">
    <property type="term" value="P:protein folding"/>
    <property type="evidence" value="ECO:0007669"/>
    <property type="project" value="InterPro"/>
</dbReference>
<keyword evidence="11 14" id="KW-1015">Disulfide bond</keyword>
<dbReference type="InterPro" id="IPR050183">
    <property type="entry name" value="DsbB"/>
</dbReference>
<evidence type="ECO:0000256" key="4">
    <source>
        <dbReference type="ARBA" id="ARBA00022475"/>
    </source>
</evidence>
<dbReference type="PANTHER" id="PTHR36570:SF3">
    <property type="entry name" value="DISULFIDE BOND FORMATION PROTEIN B"/>
    <property type="match status" value="1"/>
</dbReference>
<organism evidence="16 17">
    <name type="scientific">Acinetobacter radioresistens</name>
    <dbReference type="NCBI Taxonomy" id="40216"/>
    <lineage>
        <taxon>Bacteria</taxon>
        <taxon>Pseudomonadati</taxon>
        <taxon>Pseudomonadota</taxon>
        <taxon>Gammaproteobacteria</taxon>
        <taxon>Moraxellales</taxon>
        <taxon>Moraxellaceae</taxon>
        <taxon>Acinetobacter</taxon>
    </lineage>
</organism>
<feature type="transmembrane region" description="Helical" evidence="15">
    <location>
        <begin position="141"/>
        <end position="161"/>
    </location>
</feature>
<dbReference type="GO" id="GO:0005886">
    <property type="term" value="C:plasma membrane"/>
    <property type="evidence" value="ECO:0007669"/>
    <property type="project" value="UniProtKB-SubCell"/>
</dbReference>
<sequence>MQWGSYRFVNGLLLIASIVGMAFALYLEHVKGLEPCPLCVFQRIGLIAMGLVALVAVIHNPVSNIVKRLYAFLATLAMIWSVGVAARHVWLQHLPPDQVPSCGPGLDYLVDALPLKTVFQQVLTGSGECAMVDWTFLGQSLPFWSLVFFCILLMLCLWQLVRNYPYSKAVKKKY</sequence>
<feature type="transmembrane region" description="Helical" evidence="15">
    <location>
        <begin position="70"/>
        <end position="90"/>
    </location>
</feature>
<feature type="transmembrane region" description="Helical" evidence="15">
    <location>
        <begin position="40"/>
        <end position="58"/>
    </location>
</feature>
<evidence type="ECO:0000256" key="11">
    <source>
        <dbReference type="ARBA" id="ARBA00023157"/>
    </source>
</evidence>
<gene>
    <name evidence="14" type="primary">dsbB</name>
    <name evidence="16" type="ORF">FHY67_09105</name>
</gene>
<keyword evidence="5" id="KW-0997">Cell inner membrane</keyword>
<evidence type="ECO:0000256" key="14">
    <source>
        <dbReference type="HAMAP-Rule" id="MF_00286"/>
    </source>
</evidence>
<evidence type="ECO:0000313" key="16">
    <source>
        <dbReference type="EMBL" id="TNX91704.1"/>
    </source>
</evidence>
<feature type="topological domain" description="Periplasmic" evidence="14">
    <location>
        <begin position="27"/>
        <end position="44"/>
    </location>
</feature>
<proteinExistence type="inferred from homology"/>
<comment type="caution">
    <text evidence="14">Lacks conserved residue(s) required for the propagation of feature annotation.</text>
</comment>
<accession>A0A8H2K0J6</accession>
<evidence type="ECO:0000256" key="12">
    <source>
        <dbReference type="ARBA" id="ARBA00023186"/>
    </source>
</evidence>
<keyword evidence="8 14" id="KW-1133">Transmembrane helix</keyword>
<dbReference type="EMBL" id="VFBM01000006">
    <property type="protein sequence ID" value="TNX91704.1"/>
    <property type="molecule type" value="Genomic_DNA"/>
</dbReference>
<evidence type="ECO:0000256" key="15">
    <source>
        <dbReference type="SAM" id="Phobius"/>
    </source>
</evidence>
<evidence type="ECO:0000256" key="6">
    <source>
        <dbReference type="ARBA" id="ARBA00022692"/>
    </source>
</evidence>
<keyword evidence="10 14" id="KW-0472">Membrane</keyword>
<name>A0A8H2K0J6_ACIRA</name>
<evidence type="ECO:0000256" key="3">
    <source>
        <dbReference type="ARBA" id="ARBA00022448"/>
    </source>
</evidence>
<evidence type="ECO:0000256" key="8">
    <source>
        <dbReference type="ARBA" id="ARBA00022989"/>
    </source>
</evidence>
<keyword evidence="7 14" id="KW-0249">Electron transport</keyword>
<dbReference type="GO" id="GO:0009055">
    <property type="term" value="F:electron transfer activity"/>
    <property type="evidence" value="ECO:0007669"/>
    <property type="project" value="UniProtKB-UniRule"/>
</dbReference>
<comment type="caution">
    <text evidence="16">The sequence shown here is derived from an EMBL/GenBank/DDBJ whole genome shotgun (WGS) entry which is preliminary data.</text>
</comment>
<evidence type="ECO:0000313" key="17">
    <source>
        <dbReference type="Proteomes" id="UP000314285"/>
    </source>
</evidence>